<dbReference type="PANTHER" id="PTHR12714:SF11">
    <property type="entry name" value="PROTEIN C-TERMINAL S-ISOPRENYLCYSTEINE CARBOXYL O-METHYLTRANSFERASE"/>
    <property type="match status" value="1"/>
</dbReference>
<evidence type="ECO:0000256" key="4">
    <source>
        <dbReference type="ARBA" id="ARBA00023136"/>
    </source>
</evidence>
<organism evidence="6 7">
    <name type="scientific">Rhodophyticola porphyridii</name>
    <dbReference type="NCBI Taxonomy" id="1852017"/>
    <lineage>
        <taxon>Bacteria</taxon>
        <taxon>Pseudomonadati</taxon>
        <taxon>Pseudomonadota</taxon>
        <taxon>Alphaproteobacteria</taxon>
        <taxon>Rhodobacterales</taxon>
        <taxon>Roseobacteraceae</taxon>
        <taxon>Rhodophyticola</taxon>
    </lineage>
</organism>
<dbReference type="PANTHER" id="PTHR12714">
    <property type="entry name" value="PROTEIN-S ISOPRENYLCYSTEINE O-METHYLTRANSFERASE"/>
    <property type="match status" value="1"/>
</dbReference>
<dbReference type="AlphaFoldDB" id="A0A3L9YAH3"/>
<dbReference type="GO" id="GO:0008168">
    <property type="term" value="F:methyltransferase activity"/>
    <property type="evidence" value="ECO:0007669"/>
    <property type="project" value="UniProtKB-KW"/>
</dbReference>
<keyword evidence="2 5" id="KW-0812">Transmembrane</keyword>
<evidence type="ECO:0000256" key="2">
    <source>
        <dbReference type="ARBA" id="ARBA00022692"/>
    </source>
</evidence>
<evidence type="ECO:0000313" key="6">
    <source>
        <dbReference type="EMBL" id="RMA43263.1"/>
    </source>
</evidence>
<dbReference type="Gene3D" id="1.20.120.1630">
    <property type="match status" value="1"/>
</dbReference>
<keyword evidence="6" id="KW-0808">Transferase</keyword>
<dbReference type="RefSeq" id="WP_121897197.1">
    <property type="nucleotide sequence ID" value="NZ_RCNT01000002.1"/>
</dbReference>
<dbReference type="GO" id="GO:0012505">
    <property type="term" value="C:endomembrane system"/>
    <property type="evidence" value="ECO:0007669"/>
    <property type="project" value="UniProtKB-SubCell"/>
</dbReference>
<evidence type="ECO:0000256" key="5">
    <source>
        <dbReference type="SAM" id="Phobius"/>
    </source>
</evidence>
<protein>
    <submittedName>
        <fullName evidence="6">Isoprenylcysteine carboxylmethyltransferase family protein</fullName>
    </submittedName>
</protein>
<name>A0A3L9YAH3_9RHOB</name>
<evidence type="ECO:0000256" key="1">
    <source>
        <dbReference type="ARBA" id="ARBA00004127"/>
    </source>
</evidence>
<keyword evidence="4 5" id="KW-0472">Membrane</keyword>
<feature type="transmembrane region" description="Helical" evidence="5">
    <location>
        <begin position="35"/>
        <end position="59"/>
    </location>
</feature>
<comment type="subcellular location">
    <subcellularLocation>
        <location evidence="1">Endomembrane system</location>
        <topology evidence="1">Multi-pass membrane protein</topology>
    </subcellularLocation>
</comment>
<reference evidence="6 7" key="1">
    <citation type="submission" date="2018-10" db="EMBL/GenBank/DDBJ databases">
        <authorList>
            <person name="Jung H.S."/>
            <person name="Jeon C.O."/>
        </authorList>
    </citation>
    <scope>NUCLEOTIDE SEQUENCE [LARGE SCALE GENOMIC DNA]</scope>
    <source>
        <strain evidence="6 7">MA-7-27</strain>
    </source>
</reference>
<evidence type="ECO:0000313" key="7">
    <source>
        <dbReference type="Proteomes" id="UP000281343"/>
    </source>
</evidence>
<evidence type="ECO:0000256" key="3">
    <source>
        <dbReference type="ARBA" id="ARBA00022989"/>
    </source>
</evidence>
<sequence>MKGFTDLPPIWLAGFLFLAWFLARALPLVTAFGPVFRVAGGVMALAGLALIVWSAIWFARKKTTIEPHHDPQVLIVEGPYTYSRNPIYLGMLMILTGFVLWLGVLSPVLLPVLFVAVLTRRFIEPEEERLIGAFGLEARRYLQRTRRWL</sequence>
<dbReference type="EMBL" id="RCNT01000002">
    <property type="protein sequence ID" value="RMA43263.1"/>
    <property type="molecule type" value="Genomic_DNA"/>
</dbReference>
<dbReference type="InterPro" id="IPR007318">
    <property type="entry name" value="Phopholipid_MeTrfase"/>
</dbReference>
<dbReference type="Proteomes" id="UP000281343">
    <property type="component" value="Unassembled WGS sequence"/>
</dbReference>
<feature type="transmembrane region" description="Helical" evidence="5">
    <location>
        <begin position="92"/>
        <end position="118"/>
    </location>
</feature>
<keyword evidence="3 5" id="KW-1133">Transmembrane helix</keyword>
<keyword evidence="7" id="KW-1185">Reference proteome</keyword>
<comment type="caution">
    <text evidence="6">The sequence shown here is derived from an EMBL/GenBank/DDBJ whole genome shotgun (WGS) entry which is preliminary data.</text>
</comment>
<keyword evidence="6" id="KW-0489">Methyltransferase</keyword>
<gene>
    <name evidence="6" type="ORF">D9R08_06520</name>
</gene>
<dbReference type="Pfam" id="PF04191">
    <property type="entry name" value="PEMT"/>
    <property type="match status" value="1"/>
</dbReference>
<proteinExistence type="predicted"/>
<dbReference type="OrthoDB" id="9811969at2"/>
<dbReference type="GO" id="GO:0032259">
    <property type="term" value="P:methylation"/>
    <property type="evidence" value="ECO:0007669"/>
    <property type="project" value="UniProtKB-KW"/>
</dbReference>
<accession>A0A3L9YAH3</accession>